<keyword evidence="2" id="KW-0472">Membrane</keyword>
<evidence type="ECO:0000256" key="1">
    <source>
        <dbReference type="SAM" id="MobiDB-lite"/>
    </source>
</evidence>
<feature type="region of interest" description="Disordered" evidence="1">
    <location>
        <begin position="751"/>
        <end position="790"/>
    </location>
</feature>
<dbReference type="Proteomes" id="UP001164746">
    <property type="component" value="Chromosome 5"/>
</dbReference>
<protein>
    <submittedName>
        <fullName evidence="4">CEAM1-like protein</fullName>
    </submittedName>
</protein>
<dbReference type="Gene3D" id="2.60.40.10">
    <property type="entry name" value="Immunoglobulins"/>
    <property type="match status" value="3"/>
</dbReference>
<feature type="domain" description="Ig-like" evidence="3">
    <location>
        <begin position="153"/>
        <end position="233"/>
    </location>
</feature>
<dbReference type="PROSITE" id="PS50835">
    <property type="entry name" value="IG_LIKE"/>
    <property type="match status" value="4"/>
</dbReference>
<reference evidence="4" key="1">
    <citation type="submission" date="2022-11" db="EMBL/GenBank/DDBJ databases">
        <title>Centuries of genome instability and evolution in soft-shell clam transmissible cancer (bioRxiv).</title>
        <authorList>
            <person name="Hart S.F.M."/>
            <person name="Yonemitsu M.A."/>
            <person name="Giersch R.M."/>
            <person name="Beal B.F."/>
            <person name="Arriagada G."/>
            <person name="Davis B.W."/>
            <person name="Ostrander E.A."/>
            <person name="Goff S.P."/>
            <person name="Metzger M.J."/>
        </authorList>
    </citation>
    <scope>NUCLEOTIDE SEQUENCE</scope>
    <source>
        <strain evidence="4">MELC-2E11</strain>
        <tissue evidence="4">Siphon/mantle</tissue>
    </source>
</reference>
<gene>
    <name evidence="4" type="ORF">MAR_021086</name>
</gene>
<accession>A0ABY7E9V0</accession>
<proteinExistence type="predicted"/>
<keyword evidence="2" id="KW-0812">Transmembrane</keyword>
<keyword evidence="2" id="KW-1133">Transmembrane helix</keyword>
<dbReference type="SMART" id="SM00409">
    <property type="entry name" value="IG"/>
    <property type="match status" value="5"/>
</dbReference>
<feature type="transmembrane region" description="Helical" evidence="2">
    <location>
        <begin position="646"/>
        <end position="670"/>
    </location>
</feature>
<dbReference type="InterPro" id="IPR036179">
    <property type="entry name" value="Ig-like_dom_sf"/>
</dbReference>
<feature type="domain" description="Ig-like" evidence="3">
    <location>
        <begin position="236"/>
        <end position="306"/>
    </location>
</feature>
<sequence length="844" mass="92530">SETLSPYITNYTKTEAVTYNVPVSLYAGLCVYLHTIKDTKTEDGPSIVSIYPSTTSYTKPEGDTLGDITCSAVCHPECVYTWSKVGTSRTERNNTILNLGQLTRQEAGSYICTATNPSSSTTRNSSTVVVNKSDVINIIIMYSCYDILFPVGPNTSLINPSNVNYTINENQPIITIVCSASCYPTCTYSWRKTTPTHSFASNNHNLALGEVTRDDAGTYQCEATNPTSNETATNGPDTAVLGVPAKYTASEGDTLLNVTCSSVCWPGCSYTWRNVTNNAIMSWNRSLTFGPVDRYMADTYRCDVANIYTAYNKTTRNAPDVSIVLSASSLTEGSPLILTCSANGYPSQYTYTGFNQTFGTTTIPNDNTEEAGVRDNISVRIASLALQDTGLYTCTVHNNVKDISDNLIQSDSTQIDVKVKPQTFLAEDRFAAPTGGQVNISVPIYSNPVFSDYGYYRYDGYHVKEDDKYEFTQINALIQTQFYGRSVTLQGLVVQMTIQNLTEVDFGLYTFWIKNEIGNTSVAVNVSARSIPSQPTQLNVTVNKNTPIFEWRKGFNGGFVQTFLLQTLSTSDTLKWTNRTSILETDNTYIGDTGLYRVNITEFESGHFDARLIAYNELGNADPAHFQPFDVIRNLEEEQTKPSNGAIIGAAAGGGLAGVLILGGAIFFLVRRRPFTKGQSKEDRNALKNDHALKGITEHEDDDIPDEVENPMYVGAGEAANVYSKPVKKTTSQVAQANPGDIYAVVDKPKGKKTKGKTAAGTSGHSKQLNDSQETYENAGFVSTEPSKERKKNADGLIYADLVFANPPKGQKRLVIHGIDDMTDYADVDLTKKAEPLPDRDEEK</sequence>
<organism evidence="4 5">
    <name type="scientific">Mya arenaria</name>
    <name type="common">Soft-shell clam</name>
    <dbReference type="NCBI Taxonomy" id="6604"/>
    <lineage>
        <taxon>Eukaryota</taxon>
        <taxon>Metazoa</taxon>
        <taxon>Spiralia</taxon>
        <taxon>Lophotrochozoa</taxon>
        <taxon>Mollusca</taxon>
        <taxon>Bivalvia</taxon>
        <taxon>Autobranchia</taxon>
        <taxon>Heteroconchia</taxon>
        <taxon>Euheterodonta</taxon>
        <taxon>Imparidentia</taxon>
        <taxon>Neoheterodontei</taxon>
        <taxon>Myida</taxon>
        <taxon>Myoidea</taxon>
        <taxon>Myidae</taxon>
        <taxon>Mya</taxon>
    </lineage>
</organism>
<dbReference type="CDD" id="cd00096">
    <property type="entry name" value="Ig"/>
    <property type="match status" value="2"/>
</dbReference>
<feature type="non-terminal residue" evidence="4">
    <location>
        <position position="844"/>
    </location>
</feature>
<feature type="compositionally biased region" description="Polar residues" evidence="1">
    <location>
        <begin position="763"/>
        <end position="776"/>
    </location>
</feature>
<evidence type="ECO:0000313" key="4">
    <source>
        <dbReference type="EMBL" id="WAR05717.1"/>
    </source>
</evidence>
<feature type="domain" description="Ig-like" evidence="3">
    <location>
        <begin position="45"/>
        <end position="129"/>
    </location>
</feature>
<dbReference type="PANTHER" id="PTHR46013">
    <property type="entry name" value="VASCULAR CELL ADHESION MOLECULE 1"/>
    <property type="match status" value="1"/>
</dbReference>
<dbReference type="PANTHER" id="PTHR46013:SF4">
    <property type="entry name" value="B-CELL RECEPTOR CD22-RELATED"/>
    <property type="match status" value="1"/>
</dbReference>
<dbReference type="InterPro" id="IPR007110">
    <property type="entry name" value="Ig-like_dom"/>
</dbReference>
<dbReference type="InterPro" id="IPR003599">
    <property type="entry name" value="Ig_sub"/>
</dbReference>
<feature type="domain" description="Ig-like" evidence="3">
    <location>
        <begin position="319"/>
        <end position="404"/>
    </location>
</feature>
<evidence type="ECO:0000313" key="5">
    <source>
        <dbReference type="Proteomes" id="UP001164746"/>
    </source>
</evidence>
<keyword evidence="5" id="KW-1185">Reference proteome</keyword>
<dbReference type="InterPro" id="IPR013783">
    <property type="entry name" value="Ig-like_fold"/>
</dbReference>
<dbReference type="InterPro" id="IPR003598">
    <property type="entry name" value="Ig_sub2"/>
</dbReference>
<dbReference type="SMART" id="SM00408">
    <property type="entry name" value="IGc2"/>
    <property type="match status" value="3"/>
</dbReference>
<name>A0ABY7E9V0_MYAAR</name>
<dbReference type="EMBL" id="CP111016">
    <property type="protein sequence ID" value="WAR05717.1"/>
    <property type="molecule type" value="Genomic_DNA"/>
</dbReference>
<dbReference type="Pfam" id="PF13927">
    <property type="entry name" value="Ig_3"/>
    <property type="match status" value="3"/>
</dbReference>
<evidence type="ECO:0000259" key="3">
    <source>
        <dbReference type="PROSITE" id="PS50835"/>
    </source>
</evidence>
<dbReference type="SUPFAM" id="SSF48726">
    <property type="entry name" value="Immunoglobulin"/>
    <property type="match status" value="4"/>
</dbReference>
<evidence type="ECO:0000256" key="2">
    <source>
        <dbReference type="SAM" id="Phobius"/>
    </source>
</evidence>